<evidence type="ECO:0000256" key="6">
    <source>
        <dbReference type="SAM" id="MobiDB-lite"/>
    </source>
</evidence>
<dbReference type="SUPFAM" id="SSF50182">
    <property type="entry name" value="Sm-like ribonucleoproteins"/>
    <property type="match status" value="1"/>
</dbReference>
<name>A0AA41T6L5_SCICA</name>
<feature type="region of interest" description="Disordered" evidence="6">
    <location>
        <begin position="339"/>
        <end position="374"/>
    </location>
</feature>
<dbReference type="Gene3D" id="2.30.30.100">
    <property type="match status" value="1"/>
</dbReference>
<organism evidence="11 12">
    <name type="scientific">Sciurus carolinensis</name>
    <name type="common">Eastern gray squirrel</name>
    <dbReference type="NCBI Taxonomy" id="30640"/>
    <lineage>
        <taxon>Eukaryota</taxon>
        <taxon>Metazoa</taxon>
        <taxon>Chordata</taxon>
        <taxon>Craniata</taxon>
        <taxon>Vertebrata</taxon>
        <taxon>Euteleostomi</taxon>
        <taxon>Mammalia</taxon>
        <taxon>Eutheria</taxon>
        <taxon>Euarchontoglires</taxon>
        <taxon>Glires</taxon>
        <taxon>Rodentia</taxon>
        <taxon>Sciuromorpha</taxon>
        <taxon>Sciuridae</taxon>
        <taxon>Sciurinae</taxon>
        <taxon>Sciurini</taxon>
        <taxon>Sciurus</taxon>
    </lineage>
</organism>
<dbReference type="PROSITE" id="PS52002">
    <property type="entry name" value="SM"/>
    <property type="match status" value="1"/>
</dbReference>
<dbReference type="PROSITE" id="PS51512">
    <property type="entry name" value="DFDF"/>
    <property type="match status" value="1"/>
</dbReference>
<feature type="compositionally biased region" description="Basic and acidic residues" evidence="6">
    <location>
        <begin position="263"/>
        <end position="281"/>
    </location>
</feature>
<feature type="compositionally biased region" description="Polar residues" evidence="6">
    <location>
        <begin position="989"/>
        <end position="1001"/>
    </location>
</feature>
<dbReference type="InterPro" id="IPR025609">
    <property type="entry name" value="Lsm14-like_N"/>
</dbReference>
<evidence type="ECO:0000256" key="1">
    <source>
        <dbReference type="ARBA" id="ARBA00004331"/>
    </source>
</evidence>
<dbReference type="PANTHER" id="PTHR15703:SF3">
    <property type="entry name" value="GRANULE ASSOCIATED RAC AND RHOG EFFECTOR PROTEIN 1"/>
    <property type="match status" value="1"/>
</dbReference>
<feature type="compositionally biased region" description="Gly residues" evidence="6">
    <location>
        <begin position="351"/>
        <end position="370"/>
    </location>
</feature>
<evidence type="ECO:0000256" key="4">
    <source>
        <dbReference type="PROSITE-ProRule" id="PRU00846"/>
    </source>
</evidence>
<feature type="region of interest" description="Disordered" evidence="6">
    <location>
        <begin position="913"/>
        <end position="1002"/>
    </location>
</feature>
<gene>
    <name evidence="11" type="ORF">SUZIE_182325</name>
</gene>
<evidence type="ECO:0000259" key="9">
    <source>
        <dbReference type="PROSITE" id="PS51536"/>
    </source>
</evidence>
<feature type="compositionally biased region" description="Low complexity" evidence="6">
    <location>
        <begin position="950"/>
        <end position="973"/>
    </location>
</feature>
<evidence type="ECO:0000313" key="11">
    <source>
        <dbReference type="EMBL" id="MBZ3885314.1"/>
    </source>
</evidence>
<evidence type="ECO:0000259" key="7">
    <source>
        <dbReference type="PROSITE" id="PS51512"/>
    </source>
</evidence>
<feature type="domain" description="FFD box profile" evidence="8">
    <location>
        <begin position="302"/>
        <end position="318"/>
    </location>
</feature>
<feature type="compositionally biased region" description="Low complexity" evidence="6">
    <location>
        <begin position="1277"/>
        <end position="1289"/>
    </location>
</feature>
<dbReference type="InterPro" id="IPR047575">
    <property type="entry name" value="Sm"/>
</dbReference>
<feature type="domain" description="Sm" evidence="10">
    <location>
        <begin position="1"/>
        <end position="81"/>
    </location>
</feature>
<dbReference type="InterPro" id="IPR019050">
    <property type="entry name" value="FDF_dom"/>
</dbReference>
<dbReference type="InterPro" id="IPR025768">
    <property type="entry name" value="TFG_box"/>
</dbReference>
<dbReference type="PANTHER" id="PTHR15703">
    <property type="entry name" value="RIKEN CDNA 4931406P16 GENE"/>
    <property type="match status" value="1"/>
</dbReference>
<sequence>MSGGTPYIGSKISLISKAEIRYEGILYTIDTENSTVALAKVRSFGTEDRPTDRPIPPRDEVFEYIIFRGSDIKDLTVCEPPKPQCSLPQDPAIVQSSLGSSTSSFQSVGSYGPFGRMPTYSQFSPSSLVGQQFGAVGVAGSSLTSFGTETSNSGTLSQSSAVGSAFTQDTRSIKTQLSQAEVHKVSRPENEQFRNDSKRQVVPGASSAPRRGRGGHRGGRGRFGIRRDGPMKFEKDFDFESANAQFNKEEIDREFHNKLKLKEDKLEKQEKPVNGEDKGDSGVDTQNSEGNADEEDPLGPNCYYDKTKSFFDNISCDDNRERRPTWAEERRLNAETFGIPLRPNRGRGGYRGRGGLGFRGGRGRGGGRGGTFAAPRGFRGGFRGGRGGREFADFEYRVLGRCFLTVVQVHFQFLTHALQKVQPVAHSCFAEFVVPEKKNSGGSGLSGMGHTPELEEAVRSWRGAAEATSRLRERGCDGRLAGIEVQQLFCSQSAAIPEHQLKELNIKIDSALQAYKIALESLGHCEYAMKAGFHLNPKAIEASLQGCCSEAEAQQTGRRQTPPQPMQCELPTVPVQIGSHFLKGVSFNESAADNLKLKTHTMLQLIKEAGCYNGLTPRDDFPVTEVLNQVCPSTWRGACKTAVQLLFGQAGLVVVDTAQIENKEAYAPQISLEGSRIVVQVPSTWCLKEDPATMSLLQRSLDPEKTLGLVDVLYTAVLDINRWRAGREQALPCIQIQLQREICDFGNQADLPSGNGNKSSGGLQKTFSKLTSRFTKKASCTSSSGSTNYSIPSTPSKNVFIAGCSEEKAKMPGNIDTRLQSILNIGNFPRTTDPSQSAQNSTNQMANGFLLERRENFLLGDDGKDEKGMNLPTDQEMQEVIDFLSGFNMGQSHQGSPLVTRRNSAAAALVTEQKAGAMHPQQPSLPAPPPPRPPQAGAHTSLTPQPGLASQQQSPKQQQPQVQYYQHLLQPIGPQQPSPQPRAPGKWVHNSSQQPTQSVGASLSPLGQWPGISDLSSDLYSLGLVSSYMDNVMSEVLGQKPQGPRNNTWPNRDQNDGVFGMLGEILPFDPAVGSDPEFARYVAGVSQAMQQKRQAQHGRRPGNPRGNWPPMDDAHRTWPFPEFFTEGDGLHSGWSGAQGDSASSSDETSSANGDSLFSMFSGPDLVAAVKQRRKHSSGEQETSMLPSPPLLTTVEDMNQDNKTKTWPPKAPWQHPSPLPSTLPSPSTQLYAVASPGSQWNDTMQMLQSPVWAATSDCSAASFSYVQTPPQPPPPPAHKAAPKGFKAFPGKAERRPAYLPQY</sequence>
<evidence type="ECO:0000256" key="3">
    <source>
        <dbReference type="ARBA" id="ARBA00023274"/>
    </source>
</evidence>
<feature type="compositionally biased region" description="Pro residues" evidence="6">
    <location>
        <begin position="1208"/>
        <end position="1222"/>
    </location>
</feature>
<feature type="region of interest" description="Disordered" evidence="6">
    <location>
        <begin position="1263"/>
        <end position="1301"/>
    </location>
</feature>
<evidence type="ECO:0000313" key="12">
    <source>
        <dbReference type="Proteomes" id="UP001166674"/>
    </source>
</evidence>
<dbReference type="GO" id="GO:1905762">
    <property type="term" value="F:CCR4-NOT complex binding"/>
    <property type="evidence" value="ECO:0007669"/>
    <property type="project" value="TreeGrafter"/>
</dbReference>
<feature type="domain" description="DFDF" evidence="7">
    <location>
        <begin position="225"/>
        <end position="261"/>
    </location>
</feature>
<evidence type="ECO:0000259" key="10">
    <source>
        <dbReference type="PROSITE" id="PS52002"/>
    </source>
</evidence>
<feature type="domain" description="TFG box profile" evidence="9">
    <location>
        <begin position="321"/>
        <end position="341"/>
    </location>
</feature>
<feature type="region of interest" description="Disordered" evidence="6">
    <location>
        <begin position="1086"/>
        <end position="1226"/>
    </location>
</feature>
<comment type="similarity">
    <text evidence="2">Belongs to the LSM14 family.</text>
</comment>
<dbReference type="PROSITE" id="PS51513">
    <property type="entry name" value="FFD"/>
    <property type="match status" value="1"/>
</dbReference>
<proteinExistence type="inferred from homology"/>
<dbReference type="InterPro" id="IPR043385">
    <property type="entry name" value="GARRE1"/>
</dbReference>
<dbReference type="SMART" id="SM01271">
    <property type="entry name" value="LSM14"/>
    <property type="match status" value="1"/>
</dbReference>
<feature type="short sequence motif" description="TFG box" evidence="5">
    <location>
        <begin position="321"/>
        <end position="341"/>
    </location>
</feature>
<dbReference type="Proteomes" id="UP001166674">
    <property type="component" value="Unassembled WGS sequence"/>
</dbReference>
<keyword evidence="12" id="KW-1185">Reference proteome</keyword>
<evidence type="ECO:0008006" key="13">
    <source>
        <dbReference type="Google" id="ProtNLM"/>
    </source>
</evidence>
<feature type="short sequence motif" description="FFD box" evidence="4">
    <location>
        <begin position="302"/>
        <end position="318"/>
    </location>
</feature>
<dbReference type="FunFam" id="2.30.30.100:FF:000006">
    <property type="entry name" value="Protein LSM14 homolog A isoform b"/>
    <property type="match status" value="1"/>
</dbReference>
<dbReference type="SMART" id="SM01199">
    <property type="entry name" value="FDF"/>
    <property type="match status" value="1"/>
</dbReference>
<evidence type="ECO:0000259" key="8">
    <source>
        <dbReference type="PROSITE" id="PS51513"/>
    </source>
</evidence>
<dbReference type="Pfam" id="PF12701">
    <property type="entry name" value="LSM14"/>
    <property type="match status" value="1"/>
</dbReference>
<comment type="subcellular location">
    <subcellularLocation>
        <location evidence="1">Cytoplasm</location>
        <location evidence="1">Cytoplasmic ribonucleoprotein granule</location>
    </subcellularLocation>
</comment>
<protein>
    <recommendedName>
        <fullName evidence="13">Protein LSM14 homolog A</fullName>
    </recommendedName>
</protein>
<reference evidence="11" key="1">
    <citation type="submission" date="2020-03" db="EMBL/GenBank/DDBJ databases">
        <title>Studies in the Genomics of Life Span.</title>
        <authorList>
            <person name="Glass D."/>
        </authorList>
    </citation>
    <scope>NUCLEOTIDE SEQUENCE</scope>
    <source>
        <strain evidence="11">SUZIE</strain>
        <tissue evidence="11">Muscle</tissue>
    </source>
</reference>
<feature type="compositionally biased region" description="Basic residues" evidence="6">
    <location>
        <begin position="210"/>
        <end position="224"/>
    </location>
</feature>
<feature type="compositionally biased region" description="Low complexity" evidence="6">
    <location>
        <begin position="1132"/>
        <end position="1155"/>
    </location>
</feature>
<dbReference type="InterPro" id="IPR010920">
    <property type="entry name" value="LSM_dom_sf"/>
</dbReference>
<dbReference type="PROSITE" id="PS51536">
    <property type="entry name" value="TFG"/>
    <property type="match status" value="1"/>
</dbReference>
<comment type="caution">
    <text evidence="11">The sequence shown here is derived from an EMBL/GenBank/DDBJ whole genome shotgun (WGS) entry which is preliminary data.</text>
</comment>
<evidence type="ECO:0000256" key="2">
    <source>
        <dbReference type="ARBA" id="ARBA00010415"/>
    </source>
</evidence>
<feature type="compositionally biased region" description="Pro residues" evidence="6">
    <location>
        <begin position="923"/>
        <end position="934"/>
    </location>
</feature>
<accession>A0AA41T6L5</accession>
<feature type="region of interest" description="Disordered" evidence="6">
    <location>
        <begin position="263"/>
        <end position="300"/>
    </location>
</feature>
<dbReference type="GO" id="GO:0016601">
    <property type="term" value="P:Rac protein signal transduction"/>
    <property type="evidence" value="ECO:0007669"/>
    <property type="project" value="TreeGrafter"/>
</dbReference>
<dbReference type="InterPro" id="IPR025761">
    <property type="entry name" value="FFD_box"/>
</dbReference>
<dbReference type="InterPro" id="IPR025762">
    <property type="entry name" value="DFDF"/>
</dbReference>
<feature type="region of interest" description="Disordered" evidence="6">
    <location>
        <begin position="177"/>
        <end position="229"/>
    </location>
</feature>
<dbReference type="GO" id="GO:0003723">
    <property type="term" value="F:RNA binding"/>
    <property type="evidence" value="ECO:0007669"/>
    <property type="project" value="InterPro"/>
</dbReference>
<dbReference type="CDD" id="cd01736">
    <property type="entry name" value="LSm14_N"/>
    <property type="match status" value="1"/>
</dbReference>
<dbReference type="GO" id="GO:1990904">
    <property type="term" value="C:ribonucleoprotein complex"/>
    <property type="evidence" value="ECO:0007669"/>
    <property type="project" value="UniProtKB-KW"/>
</dbReference>
<dbReference type="EMBL" id="JAATJV010399279">
    <property type="protein sequence ID" value="MBZ3885314.1"/>
    <property type="molecule type" value="Genomic_DNA"/>
</dbReference>
<keyword evidence="3" id="KW-0687">Ribonucleoprotein</keyword>
<evidence type="ECO:0000256" key="5">
    <source>
        <dbReference type="PROSITE-ProRule" id="PRU00869"/>
    </source>
</evidence>
<feature type="compositionally biased region" description="Basic and acidic residues" evidence="6">
    <location>
        <begin position="181"/>
        <end position="199"/>
    </location>
</feature>
<dbReference type="GO" id="GO:0036464">
    <property type="term" value="C:cytoplasmic ribonucleoprotein granule"/>
    <property type="evidence" value="ECO:0007669"/>
    <property type="project" value="UniProtKB-SubCell"/>
</dbReference>